<dbReference type="InterPro" id="IPR009297">
    <property type="entry name" value="DUF952"/>
</dbReference>
<accession>A0ABP7XDQ8</accession>
<keyword evidence="2" id="KW-1185">Reference proteome</keyword>
<protein>
    <submittedName>
        <fullName evidence="1">DUF952 domain-containing protein</fullName>
    </submittedName>
</protein>
<evidence type="ECO:0000313" key="2">
    <source>
        <dbReference type="Proteomes" id="UP001501495"/>
    </source>
</evidence>
<dbReference type="SUPFAM" id="SSF56399">
    <property type="entry name" value="ADP-ribosylation"/>
    <property type="match status" value="1"/>
</dbReference>
<proteinExistence type="predicted"/>
<organism evidence="1 2">
    <name type="scientific">Nocardioides fonticola</name>
    <dbReference type="NCBI Taxonomy" id="450363"/>
    <lineage>
        <taxon>Bacteria</taxon>
        <taxon>Bacillati</taxon>
        <taxon>Actinomycetota</taxon>
        <taxon>Actinomycetes</taxon>
        <taxon>Propionibacteriales</taxon>
        <taxon>Nocardioidaceae</taxon>
        <taxon>Nocardioides</taxon>
    </lineage>
</organism>
<gene>
    <name evidence="1" type="ORF">GCM10022215_09590</name>
</gene>
<dbReference type="Proteomes" id="UP001501495">
    <property type="component" value="Unassembled WGS sequence"/>
</dbReference>
<evidence type="ECO:0000313" key="1">
    <source>
        <dbReference type="EMBL" id="GAA4112880.1"/>
    </source>
</evidence>
<dbReference type="EMBL" id="BAAAZH010000008">
    <property type="protein sequence ID" value="GAA4112880.1"/>
    <property type="molecule type" value="Genomic_DNA"/>
</dbReference>
<reference evidence="2" key="1">
    <citation type="journal article" date="2019" name="Int. J. Syst. Evol. Microbiol.">
        <title>The Global Catalogue of Microorganisms (GCM) 10K type strain sequencing project: providing services to taxonomists for standard genome sequencing and annotation.</title>
        <authorList>
            <consortium name="The Broad Institute Genomics Platform"/>
            <consortium name="The Broad Institute Genome Sequencing Center for Infectious Disease"/>
            <person name="Wu L."/>
            <person name="Ma J."/>
        </authorList>
    </citation>
    <scope>NUCLEOTIDE SEQUENCE [LARGE SCALE GENOMIC DNA]</scope>
    <source>
        <strain evidence="2">JCM 16703</strain>
    </source>
</reference>
<sequence>MIIHHLALRTDWDAALAIGEYRVSTRGLTLEQVGFLHASTPAQWPVVRERFYADLDDAELVLLDIDVGVLTARGIEVVEEPGEPGGSELFPHIRGALPCDAVVATRRLSDRA</sequence>
<dbReference type="Pfam" id="PF06108">
    <property type="entry name" value="DUF952"/>
    <property type="match status" value="1"/>
</dbReference>
<comment type="caution">
    <text evidence="1">The sequence shown here is derived from an EMBL/GenBank/DDBJ whole genome shotgun (WGS) entry which is preliminary data.</text>
</comment>
<dbReference type="Gene3D" id="3.20.170.20">
    <property type="entry name" value="Protein of unknown function DUF952"/>
    <property type="match status" value="1"/>
</dbReference>
<dbReference type="RefSeq" id="WP_344732103.1">
    <property type="nucleotide sequence ID" value="NZ_BAAAZH010000008.1"/>
</dbReference>
<name>A0ABP7XDQ8_9ACTN</name>